<evidence type="ECO:0000313" key="4">
    <source>
        <dbReference type="Proteomes" id="UP000811899"/>
    </source>
</evidence>
<accession>A0AAW4KYP4</accession>
<evidence type="ECO:0000256" key="1">
    <source>
        <dbReference type="SAM" id="MobiDB-lite"/>
    </source>
</evidence>
<proteinExistence type="predicted"/>
<dbReference type="AlphaFoldDB" id="A0AAW4KYP4"/>
<feature type="chain" id="PRO_5043666341" evidence="2">
    <location>
        <begin position="22"/>
        <end position="171"/>
    </location>
</feature>
<dbReference type="RefSeq" id="WP_214170655.1">
    <property type="nucleotide sequence ID" value="NZ_JAHCVJ010000002.1"/>
</dbReference>
<comment type="caution">
    <text evidence="3">The sequence shown here is derived from an EMBL/GenBank/DDBJ whole genome shotgun (WGS) entry which is preliminary data.</text>
</comment>
<dbReference type="EMBL" id="JAHCVJ010000002">
    <property type="protein sequence ID" value="MBT0663874.1"/>
    <property type="molecule type" value="Genomic_DNA"/>
</dbReference>
<keyword evidence="2" id="KW-0732">Signal</keyword>
<dbReference type="Proteomes" id="UP000811899">
    <property type="component" value="Unassembled WGS sequence"/>
</dbReference>
<gene>
    <name evidence="3" type="ORF">KI809_06120</name>
</gene>
<keyword evidence="4" id="KW-1185">Reference proteome</keyword>
<feature type="region of interest" description="Disordered" evidence="1">
    <location>
        <begin position="60"/>
        <end position="103"/>
    </location>
</feature>
<name>A0AAW4KYP4_9BACT</name>
<evidence type="ECO:0000313" key="3">
    <source>
        <dbReference type="EMBL" id="MBT0663874.1"/>
    </source>
</evidence>
<reference evidence="3 4" key="1">
    <citation type="submission" date="2021-05" db="EMBL/GenBank/DDBJ databases">
        <title>The draft genome of Geobacter pelophilus DSM 12255.</title>
        <authorList>
            <person name="Xu Z."/>
            <person name="Masuda Y."/>
            <person name="Itoh H."/>
            <person name="Senoo K."/>
        </authorList>
    </citation>
    <scope>NUCLEOTIDE SEQUENCE [LARGE SCALE GENOMIC DNA]</scope>
    <source>
        <strain evidence="3 4">DSM 12255</strain>
    </source>
</reference>
<feature type="compositionally biased region" description="Polar residues" evidence="1">
    <location>
        <begin position="80"/>
        <end position="89"/>
    </location>
</feature>
<sequence>MPRKIVAQIVVILCLHAAASAEMYKIKNPAEKINNPADKIYNPATQINNPAANVYNPATRMNEANPLSPPTQPVPKSTAPEVTTANKPTKLSKEQSRPDIPQKSYYFKTSKEYVAAAKKAFVQEDYLEFLSITEDALRRIQAGTLKASKKTKQQLAKYKEFGYGLLEKNEE</sequence>
<evidence type="ECO:0000256" key="2">
    <source>
        <dbReference type="SAM" id="SignalP"/>
    </source>
</evidence>
<feature type="signal peptide" evidence="2">
    <location>
        <begin position="1"/>
        <end position="21"/>
    </location>
</feature>
<organism evidence="3 4">
    <name type="scientific">Geoanaerobacter pelophilus</name>
    <dbReference type="NCBI Taxonomy" id="60036"/>
    <lineage>
        <taxon>Bacteria</taxon>
        <taxon>Pseudomonadati</taxon>
        <taxon>Thermodesulfobacteriota</taxon>
        <taxon>Desulfuromonadia</taxon>
        <taxon>Geobacterales</taxon>
        <taxon>Geobacteraceae</taxon>
        <taxon>Geoanaerobacter</taxon>
    </lineage>
</organism>
<protein>
    <submittedName>
        <fullName evidence="3">Uncharacterized protein</fullName>
    </submittedName>
</protein>